<name>A0A222W1C8_9PSEU</name>
<gene>
    <name evidence="4" type="ORF">SAMN05421630_115115</name>
</gene>
<keyword evidence="2" id="KW-1133">Transmembrane helix</keyword>
<evidence type="ECO:0000256" key="2">
    <source>
        <dbReference type="SAM" id="Phobius"/>
    </source>
</evidence>
<keyword evidence="2" id="KW-0472">Membrane</keyword>
<protein>
    <recommendedName>
        <fullName evidence="3">DUF8175 domain-containing protein</fullName>
    </recommendedName>
</protein>
<dbReference type="InterPro" id="IPR058488">
    <property type="entry name" value="DUF8175"/>
</dbReference>
<dbReference type="KEGG" id="pmad:BAY61_32195"/>
<proteinExistence type="predicted"/>
<evidence type="ECO:0000256" key="1">
    <source>
        <dbReference type="SAM" id="MobiDB-lite"/>
    </source>
</evidence>
<dbReference type="RefSeq" id="WP_091810686.1">
    <property type="nucleotide sequence ID" value="NZ_CP016354.1"/>
</dbReference>
<sequence length="224" mass="23679">MVSLDNPPSARRGKRIALVVVGVLVVAALAVAAFLLGRDTSGESTPPPPATSAPASSDAAVPAQPPEGVRWQRYQGVLLPLSDVHGPRQNRDGVATGFAHTSEGALLALVNIYYRVTLAPGEQWREIAEQQIVGAGQQDFVEQMSHADRSALPSPPPVAGFRVVSFDESTAVITLVVGSPGGYIATTEVMRWADGDWRYALDSATPSPPQRLSSLEGYVPWNGS</sequence>
<keyword evidence="2" id="KW-0812">Transmembrane</keyword>
<dbReference type="STRING" id="530584.SAMN05421630_115115"/>
<dbReference type="EMBL" id="FMZE01000015">
    <property type="protein sequence ID" value="SDD97439.1"/>
    <property type="molecule type" value="Genomic_DNA"/>
</dbReference>
<reference evidence="4 5" key="1">
    <citation type="submission" date="2016-10" db="EMBL/GenBank/DDBJ databases">
        <authorList>
            <person name="de Groot N.N."/>
        </authorList>
    </citation>
    <scope>NUCLEOTIDE SEQUENCE [LARGE SCALE GENOMIC DNA]</scope>
    <source>
        <strain evidence="4 5">CGMCC 4.5506</strain>
    </source>
</reference>
<evidence type="ECO:0000259" key="3">
    <source>
        <dbReference type="Pfam" id="PF26526"/>
    </source>
</evidence>
<accession>A0A222W1C8</accession>
<organism evidence="4 5">
    <name type="scientific">Prauserella marina</name>
    <dbReference type="NCBI Taxonomy" id="530584"/>
    <lineage>
        <taxon>Bacteria</taxon>
        <taxon>Bacillati</taxon>
        <taxon>Actinomycetota</taxon>
        <taxon>Actinomycetes</taxon>
        <taxon>Pseudonocardiales</taxon>
        <taxon>Pseudonocardiaceae</taxon>
        <taxon>Prauserella</taxon>
    </lineage>
</organism>
<feature type="region of interest" description="Disordered" evidence="1">
    <location>
        <begin position="41"/>
        <end position="64"/>
    </location>
</feature>
<dbReference type="Proteomes" id="UP000199494">
    <property type="component" value="Unassembled WGS sequence"/>
</dbReference>
<evidence type="ECO:0000313" key="5">
    <source>
        <dbReference type="Proteomes" id="UP000199494"/>
    </source>
</evidence>
<dbReference type="Pfam" id="PF26526">
    <property type="entry name" value="DUF8175"/>
    <property type="match status" value="1"/>
</dbReference>
<feature type="compositionally biased region" description="Low complexity" evidence="1">
    <location>
        <begin position="52"/>
        <end position="62"/>
    </location>
</feature>
<evidence type="ECO:0000313" key="4">
    <source>
        <dbReference type="EMBL" id="SDD97439.1"/>
    </source>
</evidence>
<feature type="domain" description="DUF8175" evidence="3">
    <location>
        <begin position="39"/>
        <end position="220"/>
    </location>
</feature>
<keyword evidence="5" id="KW-1185">Reference proteome</keyword>
<dbReference type="AlphaFoldDB" id="A0A222W1C8"/>
<feature type="transmembrane region" description="Helical" evidence="2">
    <location>
        <begin position="16"/>
        <end position="37"/>
    </location>
</feature>
<dbReference type="OrthoDB" id="3691717at2"/>